<dbReference type="OrthoDB" id="3263941at2759"/>
<accession>A0A9W8J7B2</accession>
<feature type="transmembrane region" description="Helical" evidence="1">
    <location>
        <begin position="196"/>
        <end position="216"/>
    </location>
</feature>
<feature type="non-terminal residue" evidence="2">
    <location>
        <position position="1"/>
    </location>
</feature>
<keyword evidence="3" id="KW-1185">Reference proteome</keyword>
<organism evidence="2 3">
    <name type="scientific">Candolleomyces eurysporus</name>
    <dbReference type="NCBI Taxonomy" id="2828524"/>
    <lineage>
        <taxon>Eukaryota</taxon>
        <taxon>Fungi</taxon>
        <taxon>Dikarya</taxon>
        <taxon>Basidiomycota</taxon>
        <taxon>Agaricomycotina</taxon>
        <taxon>Agaricomycetes</taxon>
        <taxon>Agaricomycetidae</taxon>
        <taxon>Agaricales</taxon>
        <taxon>Agaricineae</taxon>
        <taxon>Psathyrellaceae</taxon>
        <taxon>Candolleomyces</taxon>
    </lineage>
</organism>
<proteinExistence type="predicted"/>
<reference evidence="2" key="1">
    <citation type="submission" date="2022-06" db="EMBL/GenBank/DDBJ databases">
        <title>Genome Sequence of Candolleomyces eurysporus.</title>
        <authorList>
            <person name="Buettner E."/>
        </authorList>
    </citation>
    <scope>NUCLEOTIDE SEQUENCE</scope>
    <source>
        <strain evidence="2">VTCC 930004</strain>
    </source>
</reference>
<dbReference type="AlphaFoldDB" id="A0A9W8J7B2"/>
<evidence type="ECO:0000256" key="1">
    <source>
        <dbReference type="SAM" id="Phobius"/>
    </source>
</evidence>
<feature type="transmembrane region" description="Helical" evidence="1">
    <location>
        <begin position="339"/>
        <end position="360"/>
    </location>
</feature>
<name>A0A9W8J7B2_9AGAR</name>
<dbReference type="InterPro" id="IPR040410">
    <property type="entry name" value="UPF0658_Golgi"/>
</dbReference>
<feature type="transmembrane region" description="Helical" evidence="1">
    <location>
        <begin position="172"/>
        <end position="190"/>
    </location>
</feature>
<feature type="transmembrane region" description="Helical" evidence="1">
    <location>
        <begin position="54"/>
        <end position="73"/>
    </location>
</feature>
<dbReference type="PANTHER" id="PTHR34391">
    <property type="entry name" value="UPF0658 GOLGI APPARATUS MEMBRANE PROTEIN C1952.10C-RELATED"/>
    <property type="match status" value="1"/>
</dbReference>
<protein>
    <submittedName>
        <fullName evidence="2">Uncharacterized protein</fullName>
    </submittedName>
</protein>
<comment type="caution">
    <text evidence="2">The sequence shown here is derived from an EMBL/GenBank/DDBJ whole genome shotgun (WGS) entry which is preliminary data.</text>
</comment>
<sequence length="504" mass="56685">MTSRRQIQTWCGSVYSRITLTRITTFFFIFSILISLIQGIIHSLLHSIDYDQKVFLSAITAAGGIPSSNITFLQGSAGKRKLEMCNDIPHGLFGQVVRPCITVFDSALRLNTDLPSVSRTFDWRRGAKVVDSEGAVILQSPAASGAVFLTQRCVQTLVEPQQRVTNVRREDLAFIFLQLWLLGISVFAIVQDSVPHILTAIVTRILVAAWSIYAVWRTKSDADAYEEIYTRSGTPCSLDIFSEYFNTRLSIQIADTTTNLVALGIALYLSFELLKTYGSQSFKCVGAPEHVQRINKLFLAFLACLQLEVFILVTGMSMWIDVLLNTAIAKISDHTPEYIACFTTSAVVLVPWIVMGWYAIKREKRKLTVAFLVIAFIIITGWSVMFYSIVYRWTFVEWPFLAVFTVASLTLLLTSIVLGIVCRLNFGKGHAEYLHAEAALSSQNFTKEVFTRDEKKEEFDLMEPGKIYYVQTRETDITDSPGYISQLPQLSKLDAPFQPSPTRV</sequence>
<dbReference type="GO" id="GO:0005794">
    <property type="term" value="C:Golgi apparatus"/>
    <property type="evidence" value="ECO:0007669"/>
    <property type="project" value="TreeGrafter"/>
</dbReference>
<keyword evidence="1" id="KW-0812">Transmembrane</keyword>
<keyword evidence="1" id="KW-1133">Transmembrane helix</keyword>
<dbReference type="Proteomes" id="UP001140091">
    <property type="component" value="Unassembled WGS sequence"/>
</dbReference>
<feature type="transmembrane region" description="Helical" evidence="1">
    <location>
        <begin position="367"/>
        <end position="389"/>
    </location>
</feature>
<evidence type="ECO:0000313" key="2">
    <source>
        <dbReference type="EMBL" id="KAJ2927644.1"/>
    </source>
</evidence>
<dbReference type="EMBL" id="JANBPK010000971">
    <property type="protein sequence ID" value="KAJ2927644.1"/>
    <property type="molecule type" value="Genomic_DNA"/>
</dbReference>
<feature type="transmembrane region" description="Helical" evidence="1">
    <location>
        <begin position="401"/>
        <end position="421"/>
    </location>
</feature>
<feature type="transmembrane region" description="Helical" evidence="1">
    <location>
        <begin position="297"/>
        <end position="319"/>
    </location>
</feature>
<evidence type="ECO:0000313" key="3">
    <source>
        <dbReference type="Proteomes" id="UP001140091"/>
    </source>
</evidence>
<dbReference type="PANTHER" id="PTHR34391:SF2">
    <property type="entry name" value="TRP C-TERMINAL DOMAIN-CONTAINING PROTEIN"/>
    <property type="match status" value="1"/>
</dbReference>
<gene>
    <name evidence="2" type="ORF">H1R20_g9455</name>
</gene>
<keyword evidence="1" id="KW-0472">Membrane</keyword>
<feature type="transmembrane region" description="Helical" evidence="1">
    <location>
        <begin position="26"/>
        <end position="48"/>
    </location>
</feature>